<accession>A0A2H4UTN8</accession>
<dbReference type="EMBL" id="MF782455">
    <property type="protein sequence ID" value="ATZ80185.1"/>
    <property type="molecule type" value="Genomic_DNA"/>
</dbReference>
<gene>
    <name evidence="1" type="ORF">BMW23_0125</name>
</gene>
<dbReference type="Proteomes" id="UP000240325">
    <property type="component" value="Segment"/>
</dbReference>
<proteinExistence type="predicted"/>
<organism evidence="1">
    <name type="scientific">Bodo saltans virus</name>
    <dbReference type="NCBI Taxonomy" id="2024608"/>
    <lineage>
        <taxon>Viruses</taxon>
        <taxon>Varidnaviria</taxon>
        <taxon>Bamfordvirae</taxon>
        <taxon>Nucleocytoviricota</taxon>
        <taxon>Megaviricetes</taxon>
        <taxon>Imitervirales</taxon>
        <taxon>Mimiviridae</taxon>
        <taxon>Klosneuvirinae</taxon>
        <taxon>Theiavirus</taxon>
        <taxon>Theiavirus salishense</taxon>
    </lineage>
</organism>
<sequence length="165" mass="19409">MFAAKVLNEIAKSTFEHPYYRNMSGSLMCSILSDAFGKDLSIPSIYEQMNNTVGNMRRTRVIDRMYHEVIDDQKENLSDDTVDVLKKLSVFFEYCGSVTLAFLHNRECLKIAIILFAKNKKDDYFYTIETFESNALRLRDSFVTQYRENEMNQKLIQEQQQELRV</sequence>
<reference evidence="1" key="1">
    <citation type="journal article" date="2017" name="Elife">
        <title>The kinetoplastid-infecting Bodo saltans virus (BsV), a window into the most abundant giant viruses in the sea.</title>
        <authorList>
            <person name="Deeg C.M."/>
            <person name="Chow C.-E.T."/>
            <person name="Suttle C.A."/>
        </authorList>
    </citation>
    <scope>NUCLEOTIDE SEQUENCE</scope>
    <source>
        <strain evidence="1">NG1</strain>
    </source>
</reference>
<evidence type="ECO:0000313" key="2">
    <source>
        <dbReference type="Proteomes" id="UP000240325"/>
    </source>
</evidence>
<name>A0A2H4UTN8_9VIRU</name>
<evidence type="ECO:0000313" key="1">
    <source>
        <dbReference type="EMBL" id="ATZ80185.1"/>
    </source>
</evidence>
<protein>
    <submittedName>
        <fullName evidence="1">Uncharacterized protein</fullName>
    </submittedName>
</protein>
<keyword evidence="2" id="KW-1185">Reference proteome</keyword>